<proteinExistence type="predicted"/>
<evidence type="ECO:0000256" key="1">
    <source>
        <dbReference type="SAM" id="Phobius"/>
    </source>
</evidence>
<gene>
    <name evidence="2" type="ORF">GCM10023261_13980</name>
</gene>
<evidence type="ECO:0000313" key="2">
    <source>
        <dbReference type="EMBL" id="GAA5110373.1"/>
    </source>
</evidence>
<feature type="transmembrane region" description="Helical" evidence="1">
    <location>
        <begin position="20"/>
        <end position="43"/>
    </location>
</feature>
<reference evidence="3" key="1">
    <citation type="journal article" date="2019" name="Int. J. Syst. Evol. Microbiol.">
        <title>The Global Catalogue of Microorganisms (GCM) 10K type strain sequencing project: providing services to taxonomists for standard genome sequencing and annotation.</title>
        <authorList>
            <consortium name="The Broad Institute Genomics Platform"/>
            <consortium name="The Broad Institute Genome Sequencing Center for Infectious Disease"/>
            <person name="Wu L."/>
            <person name="Ma J."/>
        </authorList>
    </citation>
    <scope>NUCLEOTIDE SEQUENCE [LARGE SCALE GENOMIC DNA]</scope>
    <source>
        <strain evidence="3">JCM 17712</strain>
    </source>
</reference>
<keyword evidence="1" id="KW-1133">Transmembrane helix</keyword>
<keyword evidence="1" id="KW-0812">Transmembrane</keyword>
<dbReference type="RefSeq" id="WP_345116937.1">
    <property type="nucleotide sequence ID" value="NZ_BAABIZ010000022.1"/>
</dbReference>
<comment type="caution">
    <text evidence="2">The sequence shown here is derived from an EMBL/GenBank/DDBJ whole genome shotgun (WGS) entry which is preliminary data.</text>
</comment>
<accession>A0ABP9N6J4</accession>
<dbReference type="Proteomes" id="UP001500864">
    <property type="component" value="Unassembled WGS sequence"/>
</dbReference>
<evidence type="ECO:0000313" key="3">
    <source>
        <dbReference type="Proteomes" id="UP001500864"/>
    </source>
</evidence>
<organism evidence="2 3">
    <name type="scientific">Bartonella jaculi</name>
    <dbReference type="NCBI Taxonomy" id="686226"/>
    <lineage>
        <taxon>Bacteria</taxon>
        <taxon>Pseudomonadati</taxon>
        <taxon>Pseudomonadota</taxon>
        <taxon>Alphaproteobacteria</taxon>
        <taxon>Hyphomicrobiales</taxon>
        <taxon>Bartonellaceae</taxon>
        <taxon>Bartonella</taxon>
    </lineage>
</organism>
<protein>
    <submittedName>
        <fullName evidence="2">Uncharacterized protein</fullName>
    </submittedName>
</protein>
<name>A0ABP9N6J4_9HYPH</name>
<dbReference type="EMBL" id="BAABIZ010000022">
    <property type="protein sequence ID" value="GAA5110373.1"/>
    <property type="molecule type" value="Genomic_DNA"/>
</dbReference>
<keyword evidence="1" id="KW-0472">Membrane</keyword>
<sequence length="64" mass="6928">MNALLLAQPNTKNVTTVSPYVLPFSALQSILTLNVFLIAAIAICTRLDNLQTQCFANKRAPPLA</sequence>
<keyword evidence="3" id="KW-1185">Reference proteome</keyword>